<dbReference type="Proteomes" id="UP000294114">
    <property type="component" value="Unassembled WGS sequence"/>
</dbReference>
<keyword evidence="2" id="KW-1185">Reference proteome</keyword>
<accession>A0A4Q8B9D2</accession>
<comment type="caution">
    <text evidence="1">The sequence shown here is derived from an EMBL/GenBank/DDBJ whole genome shotgun (WGS) entry which is preliminary data.</text>
</comment>
<proteinExistence type="predicted"/>
<evidence type="ECO:0000313" key="2">
    <source>
        <dbReference type="Proteomes" id="UP000294114"/>
    </source>
</evidence>
<name>A0A4Q8B9D2_9ACTN</name>
<evidence type="ECO:0000313" key="1">
    <source>
        <dbReference type="EMBL" id="RZU74354.1"/>
    </source>
</evidence>
<sequence>MHIPWRTTADVFAQILRRHGVDQDGVTDVEAAWGAFAEFLQLDIDGLDQTPDSDADGFIIQWGRRSWSDNRLILTFTRQLAIADVGDHDDPYWQPELWQLDLEMAFDDEADLIGLDSLDVHDTGFKFAPTGPLRAAALADTWAKAQRHAPVRAAWIATPASSGLSFECVC</sequence>
<dbReference type="EMBL" id="SHLD01000001">
    <property type="protein sequence ID" value="RZU74354.1"/>
    <property type="molecule type" value="Genomic_DNA"/>
</dbReference>
<reference evidence="1 2" key="1">
    <citation type="submission" date="2019-02" db="EMBL/GenBank/DDBJ databases">
        <title>Sequencing the genomes of 1000 actinobacteria strains.</title>
        <authorList>
            <person name="Klenk H.-P."/>
        </authorList>
    </citation>
    <scope>NUCLEOTIDE SEQUENCE [LARGE SCALE GENOMIC DNA]</scope>
    <source>
        <strain evidence="1 2">DSM 45612</strain>
    </source>
</reference>
<gene>
    <name evidence="1" type="ORF">EV384_2808</name>
</gene>
<protein>
    <submittedName>
        <fullName evidence="1">Uncharacterized protein</fullName>
    </submittedName>
</protein>
<organism evidence="1 2">
    <name type="scientific">Micromonospora kangleipakensis</name>
    <dbReference type="NCBI Taxonomy" id="1077942"/>
    <lineage>
        <taxon>Bacteria</taxon>
        <taxon>Bacillati</taxon>
        <taxon>Actinomycetota</taxon>
        <taxon>Actinomycetes</taxon>
        <taxon>Micromonosporales</taxon>
        <taxon>Micromonosporaceae</taxon>
        <taxon>Micromonospora</taxon>
    </lineage>
</organism>
<dbReference type="AlphaFoldDB" id="A0A4Q8B9D2"/>